<evidence type="ECO:0008006" key="4">
    <source>
        <dbReference type="Google" id="ProtNLM"/>
    </source>
</evidence>
<dbReference type="AlphaFoldDB" id="Q1YPM3"/>
<organism evidence="2 3">
    <name type="scientific">gamma proteobacterium HTCC2207</name>
    <dbReference type="NCBI Taxonomy" id="314287"/>
    <lineage>
        <taxon>Bacteria</taxon>
        <taxon>Pseudomonadati</taxon>
        <taxon>Pseudomonadota</taxon>
        <taxon>Gammaproteobacteria</taxon>
        <taxon>Cellvibrionales</taxon>
        <taxon>Porticoccaceae</taxon>
        <taxon>SAR92 clade</taxon>
    </lineage>
</organism>
<keyword evidence="3" id="KW-1185">Reference proteome</keyword>
<dbReference type="OrthoDB" id="283083at2"/>
<sequence>MATTPESSTANPLDQLRDIHLPEPISWWPPAPGWWIFALASCALLVWLVRFIYRRYSAKHYRRQALAQLQELQTGTDAQEQLRALFVMLKQTANCAYPSRQPSSLAIEAFVEFLRFSCDKPVFAQSTLELQSLLYAQNPSQQTTDIERLFEDARIWINNHAQEDKLELGVPC</sequence>
<comment type="caution">
    <text evidence="2">The sequence shown here is derived from an EMBL/GenBank/DDBJ whole genome shotgun (WGS) entry which is preliminary data.</text>
</comment>
<protein>
    <recommendedName>
        <fullName evidence="4">DUF4381 domain-containing protein</fullName>
    </recommendedName>
</protein>
<dbReference type="InterPro" id="IPR025489">
    <property type="entry name" value="DUF4381"/>
</dbReference>
<keyword evidence="1" id="KW-1133">Transmembrane helix</keyword>
<dbReference type="Proteomes" id="UP000005555">
    <property type="component" value="Unassembled WGS sequence"/>
</dbReference>
<dbReference type="Pfam" id="PF14316">
    <property type="entry name" value="DUF4381"/>
    <property type="match status" value="1"/>
</dbReference>
<accession>Q1YPM3</accession>
<dbReference type="EMBL" id="AAPI01000009">
    <property type="protein sequence ID" value="EAS46148.1"/>
    <property type="molecule type" value="Genomic_DNA"/>
</dbReference>
<dbReference type="STRING" id="314287.GB2207_00760"/>
<keyword evidence="1" id="KW-0472">Membrane</keyword>
<keyword evidence="1" id="KW-0812">Transmembrane</keyword>
<dbReference type="HOGENOM" id="CLU_113195_0_2_6"/>
<feature type="transmembrane region" description="Helical" evidence="1">
    <location>
        <begin position="34"/>
        <end position="53"/>
    </location>
</feature>
<gene>
    <name evidence="2" type="ORF">GB2207_00760</name>
</gene>
<reference evidence="2 3" key="1">
    <citation type="submission" date="2006-03" db="EMBL/GenBank/DDBJ databases">
        <authorList>
            <person name="Giovannoni S.J."/>
            <person name="Cho J.-C."/>
            <person name="Ferriera S."/>
            <person name="Johnson J."/>
            <person name="Kravitz S."/>
            <person name="Halpern A."/>
            <person name="Remington K."/>
            <person name="Beeson K."/>
            <person name="Tran B."/>
            <person name="Rogers Y.-H."/>
            <person name="Friedman R."/>
            <person name="Venter J.C."/>
        </authorList>
    </citation>
    <scope>NUCLEOTIDE SEQUENCE [LARGE SCALE GENOMIC DNA]</scope>
    <source>
        <strain evidence="2 3">HTCC2207</strain>
    </source>
</reference>
<dbReference type="eggNOG" id="ENOG50331W9">
    <property type="taxonomic scope" value="Bacteria"/>
</dbReference>
<evidence type="ECO:0000256" key="1">
    <source>
        <dbReference type="SAM" id="Phobius"/>
    </source>
</evidence>
<evidence type="ECO:0000313" key="3">
    <source>
        <dbReference type="Proteomes" id="UP000005555"/>
    </source>
</evidence>
<evidence type="ECO:0000313" key="2">
    <source>
        <dbReference type="EMBL" id="EAS46148.1"/>
    </source>
</evidence>
<name>Q1YPM3_9GAMM</name>
<proteinExistence type="predicted"/>